<dbReference type="RefSeq" id="WP_154281116.1">
    <property type="nucleotide sequence ID" value="NZ_JBHUJQ010000001.1"/>
</dbReference>
<dbReference type="Proteomes" id="UP000487757">
    <property type="component" value="Unassembled WGS sequence"/>
</dbReference>
<evidence type="ECO:0000256" key="1">
    <source>
        <dbReference type="SAM" id="Phobius"/>
    </source>
</evidence>
<evidence type="ECO:0000313" key="3">
    <source>
        <dbReference type="Proteomes" id="UP000487757"/>
    </source>
</evidence>
<feature type="transmembrane region" description="Helical" evidence="1">
    <location>
        <begin position="7"/>
        <end position="26"/>
    </location>
</feature>
<organism evidence="2 3">
    <name type="scientific">Pedobacter petrophilus</name>
    <dbReference type="NCBI Taxonomy" id="1908241"/>
    <lineage>
        <taxon>Bacteria</taxon>
        <taxon>Pseudomonadati</taxon>
        <taxon>Bacteroidota</taxon>
        <taxon>Sphingobacteriia</taxon>
        <taxon>Sphingobacteriales</taxon>
        <taxon>Sphingobacteriaceae</taxon>
        <taxon>Pedobacter</taxon>
    </lineage>
</organism>
<keyword evidence="3" id="KW-1185">Reference proteome</keyword>
<proteinExistence type="predicted"/>
<protein>
    <submittedName>
        <fullName evidence="2">Uncharacterized protein</fullName>
    </submittedName>
</protein>
<keyword evidence="1" id="KW-0472">Membrane</keyword>
<name>A0A7K0FZA0_9SPHI</name>
<dbReference type="AlphaFoldDB" id="A0A7K0FZA0"/>
<keyword evidence="1" id="KW-0812">Transmembrane</keyword>
<gene>
    <name evidence="2" type="ORF">GJU39_12400</name>
</gene>
<dbReference type="OrthoDB" id="660780at2"/>
<keyword evidence="1" id="KW-1133">Transmembrane helix</keyword>
<dbReference type="EMBL" id="WKKH01000017">
    <property type="protein sequence ID" value="MRX76888.1"/>
    <property type="molecule type" value="Genomic_DNA"/>
</dbReference>
<feature type="transmembrane region" description="Helical" evidence="1">
    <location>
        <begin position="126"/>
        <end position="142"/>
    </location>
</feature>
<evidence type="ECO:0000313" key="2">
    <source>
        <dbReference type="EMBL" id="MRX76888.1"/>
    </source>
</evidence>
<sequence length="359" mass="41908">MSSRDKLLHPIFLLSIILLLTNDFFLKAYFHNELTGKLSDFAGLFAFPFFWSAVFPKRINFIHLSTVIIFLFWKSGHSQPLINFINLFGFQTFRTVDYTDYIAFISVLASYITFFKPPFATSRPSIIRFIALISIFAFVATTQERQQPTYEEDFKTIDLYNQSVHQLTVVVNFKYSDVELAGDTSLDNEFNRIDTLKLASGSYNTVRTPIPSWNNSKFPSGFKIIIIDSLGKLQKIYNKTAFLMAVDTSYNRQAQHESGSSWSLKIGKKIPEKIAPYTIYGRWQTTSSSQRQHTFEIRERYCYDVDPDSDLARYELKDSLITVMYPKKRVSGRITYLSENELYITWDDRKKLKYKKLYH</sequence>
<feature type="transmembrane region" description="Helical" evidence="1">
    <location>
        <begin position="98"/>
        <end position="114"/>
    </location>
</feature>
<feature type="transmembrane region" description="Helical" evidence="1">
    <location>
        <begin position="38"/>
        <end position="54"/>
    </location>
</feature>
<comment type="caution">
    <text evidence="2">The sequence shown here is derived from an EMBL/GenBank/DDBJ whole genome shotgun (WGS) entry which is preliminary data.</text>
</comment>
<reference evidence="2 3" key="1">
    <citation type="submission" date="2019-11" db="EMBL/GenBank/DDBJ databases">
        <title>Pedobacter petrophilus genome.</title>
        <authorList>
            <person name="Feldbauer M.J."/>
            <person name="Newman J.D."/>
        </authorList>
    </citation>
    <scope>NUCLEOTIDE SEQUENCE [LARGE SCALE GENOMIC DNA]</scope>
    <source>
        <strain evidence="2 3">LMG 29686</strain>
    </source>
</reference>
<accession>A0A7K0FZA0</accession>